<dbReference type="PANTHER" id="PTHR47328:SF1">
    <property type="entry name" value="RUTC FAMILY PROTEIN YOAB"/>
    <property type="match status" value="1"/>
</dbReference>
<dbReference type="AlphaFoldDB" id="A0A0G9JVM8"/>
<dbReference type="SUPFAM" id="SSF55298">
    <property type="entry name" value="YjgF-like"/>
    <property type="match status" value="1"/>
</dbReference>
<dbReference type="Gene3D" id="3.30.1330.40">
    <property type="entry name" value="RutC-like"/>
    <property type="match status" value="1"/>
</dbReference>
<name>A0A0G9JVM8_9BACT</name>
<dbReference type="Proteomes" id="UP000035514">
    <property type="component" value="Unassembled WGS sequence"/>
</dbReference>
<organism evidence="1 2">
    <name type="scientific">Aliarcobacter butzleri L348</name>
    <dbReference type="NCBI Taxonomy" id="1447256"/>
    <lineage>
        <taxon>Bacteria</taxon>
        <taxon>Pseudomonadati</taxon>
        <taxon>Campylobacterota</taxon>
        <taxon>Epsilonproteobacteria</taxon>
        <taxon>Campylobacterales</taxon>
        <taxon>Arcobacteraceae</taxon>
        <taxon>Aliarcobacter</taxon>
    </lineage>
</organism>
<dbReference type="RefSeq" id="WP_046997195.1">
    <property type="nucleotide sequence ID" value="NZ_JAIQ01000144.1"/>
</dbReference>
<evidence type="ECO:0000313" key="1">
    <source>
        <dbReference type="EMBL" id="KLD97634.1"/>
    </source>
</evidence>
<dbReference type="InterPro" id="IPR035709">
    <property type="entry name" value="YoaB-like"/>
</dbReference>
<sequence length="121" mass="13720">MKIHRINPCKRWSDITVFNRIGTFTEIADSDTSADIKGQVKQIFEQAEASLALIDSNKSRVLAVTIYITDFANFEDLNEIWDEWFPQDCAPSRACVKAELVNPQLLVEMTFTVAAGEKYQS</sequence>
<accession>A0A0G9JVM8</accession>
<reference evidence="1 2" key="1">
    <citation type="submission" date="2014-01" db="EMBL/GenBank/DDBJ databases">
        <title>Development of a Comparative Genomic Fingerprinting Assay for High Resolution Genotyping of Arcobacter butzleri.</title>
        <authorList>
            <person name="Webb A.L."/>
            <person name="Inglis G.D."/>
            <person name="Kruczkiewicz P."/>
            <person name="Selinger L.B."/>
            <person name="Taboada E.N."/>
        </authorList>
    </citation>
    <scope>NUCLEOTIDE SEQUENCE [LARGE SCALE GENOMIC DNA]</scope>
    <source>
        <strain evidence="1 2">L348</strain>
    </source>
</reference>
<dbReference type="EMBL" id="JAIQ01000144">
    <property type="protein sequence ID" value="KLD97634.1"/>
    <property type="molecule type" value="Genomic_DNA"/>
</dbReference>
<comment type="caution">
    <text evidence="1">The sequence shown here is derived from an EMBL/GenBank/DDBJ whole genome shotgun (WGS) entry which is preliminary data.</text>
</comment>
<proteinExistence type="predicted"/>
<dbReference type="PATRIC" id="fig|1447256.3.peg.2034"/>
<dbReference type="Pfam" id="PF01042">
    <property type="entry name" value="Ribonuc_L-PSP"/>
    <property type="match status" value="1"/>
</dbReference>
<gene>
    <name evidence="1" type="ORF">AA20_10420</name>
</gene>
<protein>
    <submittedName>
        <fullName evidence="1">Translation initiation inhibitor</fullName>
    </submittedName>
</protein>
<dbReference type="CDD" id="cd06150">
    <property type="entry name" value="YjgF_YER057c_UK114_like_2"/>
    <property type="match status" value="1"/>
</dbReference>
<evidence type="ECO:0000313" key="2">
    <source>
        <dbReference type="Proteomes" id="UP000035514"/>
    </source>
</evidence>
<dbReference type="InterPro" id="IPR006175">
    <property type="entry name" value="YjgF/YER057c/UK114"/>
</dbReference>
<dbReference type="PANTHER" id="PTHR47328">
    <property type="match status" value="1"/>
</dbReference>
<dbReference type="InterPro" id="IPR035959">
    <property type="entry name" value="RutC-like_sf"/>
</dbReference>